<accession>A0A0C9TQP8</accession>
<dbReference type="Pfam" id="PF13932">
    <property type="entry name" value="SAM_GIDA_C"/>
    <property type="match status" value="1"/>
</dbReference>
<dbReference type="InterPro" id="IPR047001">
    <property type="entry name" value="MnmG_C_subdom"/>
</dbReference>
<evidence type="ECO:0000256" key="1">
    <source>
        <dbReference type="ARBA" id="ARBA00001974"/>
    </source>
</evidence>
<sequence length="113" mass="12854">MKLKNLSYVLPELEKIDQAILSRIEIEGTYASVLRRQQADLKLFFEDESMLLSPDIDYESIEGISNEIRGKLIQIRPSSIGAAKRMEGMTPASLVTLLRYVKLKSNDRRTHSA</sequence>
<dbReference type="SMART" id="SM01228">
    <property type="entry name" value="GIDA_assoc_3"/>
    <property type="match status" value="1"/>
</dbReference>
<dbReference type="Gene3D" id="1.10.150.570">
    <property type="entry name" value="GidA associated domain, C-terminal subdomain"/>
    <property type="match status" value="1"/>
</dbReference>
<dbReference type="GO" id="GO:0050660">
    <property type="term" value="F:flavin adenine dinucleotide binding"/>
    <property type="evidence" value="ECO:0007669"/>
    <property type="project" value="InterPro"/>
</dbReference>
<comment type="similarity">
    <text evidence="2">Belongs to the MnmG family.</text>
</comment>
<dbReference type="HOGENOM" id="CLU_2135113_0_0_1"/>
<dbReference type="PANTHER" id="PTHR11806">
    <property type="entry name" value="GLUCOSE INHIBITED DIVISION PROTEIN A"/>
    <property type="match status" value="1"/>
</dbReference>
<proteinExistence type="inferred from homology"/>
<keyword evidence="7" id="KW-1185">Reference proteome</keyword>
<dbReference type="InterPro" id="IPR026904">
    <property type="entry name" value="MnmG_C"/>
</dbReference>
<comment type="cofactor">
    <cofactor evidence="1">
        <name>FAD</name>
        <dbReference type="ChEBI" id="CHEBI:57692"/>
    </cofactor>
</comment>
<evidence type="ECO:0000256" key="2">
    <source>
        <dbReference type="ARBA" id="ARBA00007653"/>
    </source>
</evidence>
<gene>
    <name evidence="6" type="ORF">M422DRAFT_265779</name>
</gene>
<evidence type="ECO:0000256" key="3">
    <source>
        <dbReference type="ARBA" id="ARBA00022630"/>
    </source>
</evidence>
<evidence type="ECO:0000313" key="6">
    <source>
        <dbReference type="EMBL" id="KIJ32448.1"/>
    </source>
</evidence>
<dbReference type="PANTHER" id="PTHR11806:SF0">
    <property type="entry name" value="PROTEIN MTO1 HOMOLOG, MITOCHONDRIAL"/>
    <property type="match status" value="1"/>
</dbReference>
<name>A0A0C9TQP8_SPHS4</name>
<dbReference type="AlphaFoldDB" id="A0A0C9TQP8"/>
<protein>
    <recommendedName>
        <fullName evidence="5">tRNA uridine 5-carboxymethylaminomethyl modification enzyme C-terminal subdomain domain-containing protein</fullName>
    </recommendedName>
</protein>
<dbReference type="OrthoDB" id="3329at2759"/>
<reference evidence="6 7" key="1">
    <citation type="submission" date="2014-06" db="EMBL/GenBank/DDBJ databases">
        <title>Evolutionary Origins and Diversification of the Mycorrhizal Mutualists.</title>
        <authorList>
            <consortium name="DOE Joint Genome Institute"/>
            <consortium name="Mycorrhizal Genomics Consortium"/>
            <person name="Kohler A."/>
            <person name="Kuo A."/>
            <person name="Nagy L.G."/>
            <person name="Floudas D."/>
            <person name="Copeland A."/>
            <person name="Barry K.W."/>
            <person name="Cichocki N."/>
            <person name="Veneault-Fourrey C."/>
            <person name="LaButti K."/>
            <person name="Lindquist E.A."/>
            <person name="Lipzen A."/>
            <person name="Lundell T."/>
            <person name="Morin E."/>
            <person name="Murat C."/>
            <person name="Riley R."/>
            <person name="Ohm R."/>
            <person name="Sun H."/>
            <person name="Tunlid A."/>
            <person name="Henrissat B."/>
            <person name="Grigoriev I.V."/>
            <person name="Hibbett D.S."/>
            <person name="Martin F."/>
        </authorList>
    </citation>
    <scope>NUCLEOTIDE SEQUENCE [LARGE SCALE GENOMIC DNA]</scope>
    <source>
        <strain evidence="6 7">SS14</strain>
    </source>
</reference>
<keyword evidence="3" id="KW-0285">Flavoprotein</keyword>
<evidence type="ECO:0000259" key="5">
    <source>
        <dbReference type="SMART" id="SM01228"/>
    </source>
</evidence>
<dbReference type="GO" id="GO:0030488">
    <property type="term" value="P:tRNA methylation"/>
    <property type="evidence" value="ECO:0007669"/>
    <property type="project" value="TreeGrafter"/>
</dbReference>
<dbReference type="InterPro" id="IPR044920">
    <property type="entry name" value="MnmG_C_subdom_sf"/>
</dbReference>
<dbReference type="EMBL" id="KN837227">
    <property type="protein sequence ID" value="KIJ32448.1"/>
    <property type="molecule type" value="Genomic_DNA"/>
</dbReference>
<dbReference type="GO" id="GO:0005739">
    <property type="term" value="C:mitochondrion"/>
    <property type="evidence" value="ECO:0007669"/>
    <property type="project" value="GOC"/>
</dbReference>
<evidence type="ECO:0000256" key="4">
    <source>
        <dbReference type="ARBA" id="ARBA00022827"/>
    </source>
</evidence>
<dbReference type="FunFam" id="1.10.150.570:FF:000001">
    <property type="entry name" value="tRNA uridine 5-carboxymethylaminomethyl modification enzyme MnmG"/>
    <property type="match status" value="1"/>
</dbReference>
<dbReference type="GO" id="GO:0070899">
    <property type="term" value="P:mitochondrial tRNA wobble uridine modification"/>
    <property type="evidence" value="ECO:0007669"/>
    <property type="project" value="UniProtKB-ARBA"/>
</dbReference>
<dbReference type="Proteomes" id="UP000054279">
    <property type="component" value="Unassembled WGS sequence"/>
</dbReference>
<feature type="domain" description="tRNA uridine 5-carboxymethylaminomethyl modification enzyme C-terminal subdomain" evidence="5">
    <location>
        <begin position="28"/>
        <end position="99"/>
    </location>
</feature>
<dbReference type="InterPro" id="IPR002218">
    <property type="entry name" value="MnmG-rel"/>
</dbReference>
<organism evidence="6 7">
    <name type="scientific">Sphaerobolus stellatus (strain SS14)</name>
    <dbReference type="NCBI Taxonomy" id="990650"/>
    <lineage>
        <taxon>Eukaryota</taxon>
        <taxon>Fungi</taxon>
        <taxon>Dikarya</taxon>
        <taxon>Basidiomycota</taxon>
        <taxon>Agaricomycotina</taxon>
        <taxon>Agaricomycetes</taxon>
        <taxon>Phallomycetidae</taxon>
        <taxon>Geastrales</taxon>
        <taxon>Sphaerobolaceae</taxon>
        <taxon>Sphaerobolus</taxon>
    </lineage>
</organism>
<keyword evidence="4" id="KW-0274">FAD</keyword>
<evidence type="ECO:0000313" key="7">
    <source>
        <dbReference type="Proteomes" id="UP000054279"/>
    </source>
</evidence>